<proteinExistence type="predicted"/>
<comment type="caution">
    <text evidence="1">The sequence shown here is derived from an EMBL/GenBank/DDBJ whole genome shotgun (WGS) entry which is preliminary data.</text>
</comment>
<accession>A0ABU9R9I7</accession>
<organism evidence="1 2">
    <name type="scientific">Paraburkholderia azotifigens</name>
    <dbReference type="NCBI Taxonomy" id="2057004"/>
    <lineage>
        <taxon>Bacteria</taxon>
        <taxon>Pseudomonadati</taxon>
        <taxon>Pseudomonadota</taxon>
        <taxon>Betaproteobacteria</taxon>
        <taxon>Burkholderiales</taxon>
        <taxon>Burkholderiaceae</taxon>
        <taxon>Paraburkholderia</taxon>
    </lineage>
</organism>
<name>A0ABU9R9I7_9BURK</name>
<dbReference type="RefSeq" id="WP_240057088.1">
    <property type="nucleotide sequence ID" value="NZ_JAZHFZ010000023.1"/>
</dbReference>
<evidence type="ECO:0000313" key="2">
    <source>
        <dbReference type="Proteomes" id="UP001481677"/>
    </source>
</evidence>
<dbReference type="Proteomes" id="UP001481677">
    <property type="component" value="Unassembled WGS sequence"/>
</dbReference>
<dbReference type="EMBL" id="JAZHGA010000022">
    <property type="protein sequence ID" value="MEM5343249.1"/>
    <property type="molecule type" value="Genomic_DNA"/>
</dbReference>
<gene>
    <name evidence="1" type="ORF">V4C56_26955</name>
</gene>
<keyword evidence="2" id="KW-1185">Reference proteome</keyword>
<reference evidence="1 2" key="1">
    <citation type="submission" date="2024-01" db="EMBL/GenBank/DDBJ databases">
        <title>The diversity of rhizobia nodulating Mimosa spp. in eleven states of Brazil covering several biomes is determined by host plant, location, and edaphic factors.</title>
        <authorList>
            <person name="Rouws L."/>
            <person name="Barauna A."/>
            <person name="Beukes C."/>
            <person name="De Faria S.M."/>
            <person name="Gross E."/>
            <person name="Dos Reis Junior F.B."/>
            <person name="Simon M."/>
            <person name="Maluk M."/>
            <person name="Odee D.W."/>
            <person name="Kenicer G."/>
            <person name="Young J.P.W."/>
            <person name="Reis V.M."/>
            <person name="Zilli J."/>
            <person name="James E.K."/>
        </authorList>
    </citation>
    <scope>NUCLEOTIDE SEQUENCE [LARGE SCALE GENOMIC DNA]</scope>
    <source>
        <strain evidence="1 2">JPY530</strain>
    </source>
</reference>
<evidence type="ECO:0000313" key="1">
    <source>
        <dbReference type="EMBL" id="MEM5343249.1"/>
    </source>
</evidence>
<sequence>MAEKGNGDLCADAYNSRNDCTGRRAAPQAALRAAASHAPYEESRRKPAFWNHRLYFAPKGHGFRAPDGLASVRGATVGQLQNTAQSR</sequence>
<protein>
    <submittedName>
        <fullName evidence="1">Uncharacterized protein</fullName>
    </submittedName>
</protein>